<evidence type="ECO:0000313" key="2">
    <source>
        <dbReference type="Proteomes" id="UP000245464"/>
    </source>
</evidence>
<comment type="caution">
    <text evidence="1">The sequence shown here is derived from an EMBL/GenBank/DDBJ whole genome shotgun (WGS) entry which is preliminary data.</text>
</comment>
<dbReference type="GeneID" id="6348955"/>
<proteinExistence type="predicted"/>
<organism evidence="1 2">
    <name type="scientific">Pyrenophora tritici-repentis</name>
    <dbReference type="NCBI Taxonomy" id="45151"/>
    <lineage>
        <taxon>Eukaryota</taxon>
        <taxon>Fungi</taxon>
        <taxon>Dikarya</taxon>
        <taxon>Ascomycota</taxon>
        <taxon>Pezizomycotina</taxon>
        <taxon>Dothideomycetes</taxon>
        <taxon>Pleosporomycetidae</taxon>
        <taxon>Pleosporales</taxon>
        <taxon>Pleosporineae</taxon>
        <taxon>Pleosporaceae</taxon>
        <taxon>Pyrenophora</taxon>
    </lineage>
</organism>
<evidence type="ECO:0000313" key="1">
    <source>
        <dbReference type="EMBL" id="KAF7573168.1"/>
    </source>
</evidence>
<reference evidence="1" key="1">
    <citation type="journal article" date="2018" name="BMC Genomics">
        <title>Comparative genomics of the wheat fungal pathogen Pyrenophora tritici-repentis reveals chromosomal variations and genome plasticity.</title>
        <authorList>
            <person name="Moolhuijzen P."/>
            <person name="See P.T."/>
            <person name="Hane J.K."/>
            <person name="Shi G."/>
            <person name="Liu Z."/>
            <person name="Oliver R.P."/>
            <person name="Moffat C.S."/>
        </authorList>
    </citation>
    <scope>NUCLEOTIDE SEQUENCE [LARGE SCALE GENOMIC DNA]</scope>
    <source>
        <strain evidence="1">M4</strain>
    </source>
</reference>
<dbReference type="AlphaFoldDB" id="A0A2W1GU41"/>
<accession>A0A2W1GU41</accession>
<dbReference type="PANTHER" id="PTHR40788">
    <property type="entry name" value="CLR5 DOMAIN-CONTAINING PROTEIN-RELATED"/>
    <property type="match status" value="1"/>
</dbReference>
<sequence>MQQVVNLCGRNIVLESLPPGVDFRETSIPMDGGPPQVTYEGNGLPGNSISLRECRREARAKSKSIVDNYKLLNNVLARYEDLIRTRWSKKTRTQRKTILHNSWHTTIPTSHRADLIAFRRSELDVGGEERNEDSAYWWPHINEEDLLTPATIPRFLNSRGRNAPSVFVDMDWDSTAIGRELSADLTEYGKLVKVPAGAEDEGIKISATRGLLILEIQKAVMEFLINVCQGILHEKDLDPTALQQTVDLERIQSPIHARLREREDYAWAMREDPSFFAVVVNDWSEHSSDQIPPDGKKISPNLSHPIRIRQHWDRTVSSAINEVYGYLVIWKLMSDKLDAIIELQKQQAKGNYGRPEDVPGLVDAVRILKVILDK</sequence>
<dbReference type="Proteomes" id="UP000245464">
    <property type="component" value="Chromosome 3"/>
</dbReference>
<dbReference type="RefSeq" id="XP_065963382.1">
    <property type="nucleotide sequence ID" value="XM_066106444.1"/>
</dbReference>
<dbReference type="KEGG" id="ptrr:6348955"/>
<name>A0A2W1GU41_9PLEO</name>
<protein>
    <submittedName>
        <fullName evidence="1">Uncharacterized protein</fullName>
    </submittedName>
</protein>
<dbReference type="EMBL" id="NQIK02000003">
    <property type="protein sequence ID" value="KAF7573168.1"/>
    <property type="molecule type" value="Genomic_DNA"/>
</dbReference>
<dbReference type="PANTHER" id="PTHR40788:SF2">
    <property type="entry name" value="CLR5 DOMAIN-CONTAINING PROTEIN"/>
    <property type="match status" value="1"/>
</dbReference>
<gene>
    <name evidence="1" type="ORF">PtrM4_080730</name>
</gene>